<dbReference type="EMBL" id="UYSL01027604">
    <property type="protein sequence ID" value="VDL86896.1"/>
    <property type="molecule type" value="Genomic_DNA"/>
</dbReference>
<reference evidence="2 3" key="2">
    <citation type="submission" date="2018-11" db="EMBL/GenBank/DDBJ databases">
        <authorList>
            <consortium name="Pathogen Informatics"/>
        </authorList>
    </citation>
    <scope>NUCLEOTIDE SEQUENCE [LARGE SCALE GENOMIC DNA]</scope>
</reference>
<name>A0A0N4YYA0_NIPBR</name>
<evidence type="ECO:0000313" key="4">
    <source>
        <dbReference type="WBParaSite" id="NBR_0002222201-mRNA-1"/>
    </source>
</evidence>
<dbReference type="Pfam" id="PF25756">
    <property type="entry name" value="TPR_INTS8"/>
    <property type="match status" value="1"/>
</dbReference>
<keyword evidence="3" id="KW-1185">Reference proteome</keyword>
<sequence length="145" mass="16936">MEYLTASRQPLLAAPQDGQLEDLVWRRLRVCLSRSQYFYLSALVCQMIENKREEEYIKAMELIFSQLSLDAGANYSCLVFDNTLAELLSDIYERNHMQPSAEALFSFIYRSSMNPDARDILSREQSRRAQRLLRTLAAQLFDVHF</sequence>
<dbReference type="STRING" id="27835.A0A0N4YYA0"/>
<protein>
    <submittedName>
        <fullName evidence="4">DUF1394 domain-containing protein</fullName>
    </submittedName>
</protein>
<evidence type="ECO:0000313" key="3">
    <source>
        <dbReference type="Proteomes" id="UP000271162"/>
    </source>
</evidence>
<evidence type="ECO:0000313" key="2">
    <source>
        <dbReference type="EMBL" id="VDL86896.1"/>
    </source>
</evidence>
<reference evidence="4" key="1">
    <citation type="submission" date="2017-02" db="UniProtKB">
        <authorList>
            <consortium name="WormBaseParasite"/>
        </authorList>
    </citation>
    <scope>IDENTIFICATION</scope>
</reference>
<gene>
    <name evidence="2" type="ORF">NBR_LOCUS22223</name>
</gene>
<dbReference type="InterPro" id="IPR057980">
    <property type="entry name" value="TPR_INTS8"/>
</dbReference>
<dbReference type="WBParaSite" id="NBR_0002222201-mRNA-1">
    <property type="protein sequence ID" value="NBR_0002222201-mRNA-1"/>
    <property type="gene ID" value="NBR_0002222201"/>
</dbReference>
<accession>A0A0N4YYA0</accession>
<feature type="domain" description="INTS8 TPR repeats" evidence="1">
    <location>
        <begin position="1"/>
        <end position="139"/>
    </location>
</feature>
<organism evidence="4">
    <name type="scientific">Nippostrongylus brasiliensis</name>
    <name type="common">Rat hookworm</name>
    <dbReference type="NCBI Taxonomy" id="27835"/>
    <lineage>
        <taxon>Eukaryota</taxon>
        <taxon>Metazoa</taxon>
        <taxon>Ecdysozoa</taxon>
        <taxon>Nematoda</taxon>
        <taxon>Chromadorea</taxon>
        <taxon>Rhabditida</taxon>
        <taxon>Rhabditina</taxon>
        <taxon>Rhabditomorpha</taxon>
        <taxon>Strongyloidea</taxon>
        <taxon>Heligmosomidae</taxon>
        <taxon>Nippostrongylus</taxon>
    </lineage>
</organism>
<dbReference type="AlphaFoldDB" id="A0A0N4YYA0"/>
<evidence type="ECO:0000259" key="1">
    <source>
        <dbReference type="Pfam" id="PF25756"/>
    </source>
</evidence>
<dbReference type="Proteomes" id="UP000271162">
    <property type="component" value="Unassembled WGS sequence"/>
</dbReference>
<proteinExistence type="predicted"/>